<reference evidence="2 3" key="1">
    <citation type="journal article" date="2014" name="Genome Announc.">
        <title>Genome sequence of the basidiomycetous fungus Pseudozyma aphidis DSM70725, an efficient producer of biosurfactant mannosylerythritol lipids.</title>
        <authorList>
            <person name="Lorenz S."/>
            <person name="Guenther M."/>
            <person name="Grumaz C."/>
            <person name="Rupp S."/>
            <person name="Zibek S."/>
            <person name="Sohn K."/>
        </authorList>
    </citation>
    <scope>NUCLEOTIDE SEQUENCE [LARGE SCALE GENOMIC DNA]</scope>
    <source>
        <strain evidence="3">ATCC 32657 / CBS 517.83 / DSM 70725 / JCM 10318 / NBRC 10182 / NRRL Y-7954 / St-0401</strain>
    </source>
</reference>
<dbReference type="HOGENOM" id="CLU_1038710_0_0_1"/>
<gene>
    <name evidence="2" type="ORF">PaG_04273</name>
</gene>
<dbReference type="EMBL" id="AWNI01000015">
    <property type="protein sequence ID" value="ETS61525.1"/>
    <property type="molecule type" value="Genomic_DNA"/>
</dbReference>
<keyword evidence="3" id="KW-1185">Reference proteome</keyword>
<comment type="caution">
    <text evidence="2">The sequence shown here is derived from an EMBL/GenBank/DDBJ whole genome shotgun (WGS) entry which is preliminary data.</text>
</comment>
<proteinExistence type="predicted"/>
<dbReference type="Proteomes" id="UP000019462">
    <property type="component" value="Unassembled WGS sequence"/>
</dbReference>
<feature type="region of interest" description="Disordered" evidence="1">
    <location>
        <begin position="170"/>
        <end position="190"/>
    </location>
</feature>
<name>W3VJ27_MOEAP</name>
<protein>
    <submittedName>
        <fullName evidence="2">Uncharacterized protein</fullName>
    </submittedName>
</protein>
<sequence>MRSAFAKPGGAEAAAVTATRLEMRITISRLKGVNAQIPALHRLPKPPLGPRRRAHAARASPQTSAAVVRTLGIPQRQAWIIIIVVLLHAWSSLLAATRLRSGLGWPNGFCKAAELLLPSALATMDRLAATFTRLNRDLASFLFFGVHSSLRHGILQLLAVHWPANPASQLQQTSASSRSPTLPAHSAALPSRRPAQTAWSRHSLCFEPCRRLDAVARKSSIDALHPTTTPLDLRAFRFIYTTSSSASRHVVVIPAANPVYSAHLNRAS</sequence>
<evidence type="ECO:0000313" key="2">
    <source>
        <dbReference type="EMBL" id="ETS61525.1"/>
    </source>
</evidence>
<evidence type="ECO:0000256" key="1">
    <source>
        <dbReference type="SAM" id="MobiDB-lite"/>
    </source>
</evidence>
<feature type="compositionally biased region" description="Polar residues" evidence="1">
    <location>
        <begin position="170"/>
        <end position="180"/>
    </location>
</feature>
<organism evidence="2 3">
    <name type="scientific">Moesziomyces aphidis</name>
    <name type="common">Pseudozyma aphidis</name>
    <dbReference type="NCBI Taxonomy" id="84754"/>
    <lineage>
        <taxon>Eukaryota</taxon>
        <taxon>Fungi</taxon>
        <taxon>Dikarya</taxon>
        <taxon>Basidiomycota</taxon>
        <taxon>Ustilaginomycotina</taxon>
        <taxon>Ustilaginomycetes</taxon>
        <taxon>Ustilaginales</taxon>
        <taxon>Ustilaginaceae</taxon>
        <taxon>Moesziomyces</taxon>
    </lineage>
</organism>
<dbReference type="AlphaFoldDB" id="W3VJ27"/>
<evidence type="ECO:0000313" key="3">
    <source>
        <dbReference type="Proteomes" id="UP000019462"/>
    </source>
</evidence>
<accession>W3VJ27</accession>